<feature type="chain" id="PRO_5012827413" evidence="1">
    <location>
        <begin position="24"/>
        <end position="126"/>
    </location>
</feature>
<name>A0A226E4A8_FOLCA</name>
<dbReference type="OrthoDB" id="8174403at2759"/>
<proteinExistence type="predicted"/>
<keyword evidence="3" id="KW-1185">Reference proteome</keyword>
<keyword evidence="1" id="KW-0732">Signal</keyword>
<evidence type="ECO:0000256" key="1">
    <source>
        <dbReference type="SAM" id="SignalP"/>
    </source>
</evidence>
<gene>
    <name evidence="2" type="ORF">Fcan01_12164</name>
</gene>
<organism evidence="2 3">
    <name type="scientific">Folsomia candida</name>
    <name type="common">Springtail</name>
    <dbReference type="NCBI Taxonomy" id="158441"/>
    <lineage>
        <taxon>Eukaryota</taxon>
        <taxon>Metazoa</taxon>
        <taxon>Ecdysozoa</taxon>
        <taxon>Arthropoda</taxon>
        <taxon>Hexapoda</taxon>
        <taxon>Collembola</taxon>
        <taxon>Entomobryomorpha</taxon>
        <taxon>Isotomoidea</taxon>
        <taxon>Isotomidae</taxon>
        <taxon>Proisotominae</taxon>
        <taxon>Folsomia</taxon>
    </lineage>
</organism>
<sequence>MSILKCVASVGLVLMGAVLCTSGAPQQQQQQYYMHDVVKQAHTMHLLPQEAVVDKTAPGIQAAYYHIKPFEKSDLNSALGGSIPLDVIQSLESQVDAIGRYPSYEGQYQMNPYHHRRRQPVGSLYY</sequence>
<comment type="caution">
    <text evidence="2">The sequence shown here is derived from an EMBL/GenBank/DDBJ whole genome shotgun (WGS) entry which is preliminary data.</text>
</comment>
<evidence type="ECO:0000313" key="3">
    <source>
        <dbReference type="Proteomes" id="UP000198287"/>
    </source>
</evidence>
<evidence type="ECO:0000313" key="2">
    <source>
        <dbReference type="EMBL" id="OXA52562.1"/>
    </source>
</evidence>
<feature type="signal peptide" evidence="1">
    <location>
        <begin position="1"/>
        <end position="23"/>
    </location>
</feature>
<dbReference type="EMBL" id="LNIX01000006">
    <property type="protein sequence ID" value="OXA52562.1"/>
    <property type="molecule type" value="Genomic_DNA"/>
</dbReference>
<dbReference type="OMA" id="QNTHLIP"/>
<reference evidence="2 3" key="1">
    <citation type="submission" date="2015-12" db="EMBL/GenBank/DDBJ databases">
        <title>The genome of Folsomia candida.</title>
        <authorList>
            <person name="Faddeeva A."/>
            <person name="Derks M.F."/>
            <person name="Anvar Y."/>
            <person name="Smit S."/>
            <person name="Van Straalen N."/>
            <person name="Roelofs D."/>
        </authorList>
    </citation>
    <scope>NUCLEOTIDE SEQUENCE [LARGE SCALE GENOMIC DNA]</scope>
    <source>
        <strain evidence="2 3">VU population</strain>
        <tissue evidence="2">Whole body</tissue>
    </source>
</reference>
<protein>
    <submittedName>
        <fullName evidence="2">Uncharacterized protein</fullName>
    </submittedName>
</protein>
<dbReference type="Proteomes" id="UP000198287">
    <property type="component" value="Unassembled WGS sequence"/>
</dbReference>
<accession>A0A226E4A8</accession>
<dbReference type="AlphaFoldDB" id="A0A226E4A8"/>